<evidence type="ECO:0000256" key="5">
    <source>
        <dbReference type="ARBA" id="ARBA00022692"/>
    </source>
</evidence>
<keyword evidence="10" id="KW-1133">Transmembrane helix</keyword>
<keyword evidence="8" id="KW-0418">Kinase</keyword>
<dbReference type="PROSITE" id="PS50097">
    <property type="entry name" value="BTB"/>
    <property type="match status" value="1"/>
</dbReference>
<dbReference type="Proteomes" id="UP000322899">
    <property type="component" value="Unassembled WGS sequence"/>
</dbReference>
<keyword evidence="22" id="KW-1185">Reference proteome</keyword>
<evidence type="ECO:0000313" key="21">
    <source>
        <dbReference type="Proteomes" id="UP000322899"/>
    </source>
</evidence>
<evidence type="ECO:0000313" key="20">
    <source>
        <dbReference type="EMBL" id="KAA0177558.1"/>
    </source>
</evidence>
<evidence type="ECO:0000256" key="4">
    <source>
        <dbReference type="ARBA" id="ARBA00022679"/>
    </source>
</evidence>
<accession>A0A5A8C2F0</accession>
<dbReference type="EC" id="2.7.10.1" evidence="2"/>
<dbReference type="InterPro" id="IPR011333">
    <property type="entry name" value="SKP1/BTB/POZ_sf"/>
</dbReference>
<evidence type="ECO:0000313" key="19">
    <source>
        <dbReference type="EMBL" id="KAA0147163.1"/>
    </source>
</evidence>
<evidence type="ECO:0000256" key="13">
    <source>
        <dbReference type="ARBA" id="ARBA00023157"/>
    </source>
</evidence>
<sequence>MAFLGSFFRSALAGTSAASSEDSDAGPAKPAASKRPIKGRAGAPRGRREPAAPKPRFQSKPTAALVRLHETRDWSDAEIVAGEEERVFPVHAVVVAMASPYLHRALFDDDGELKTKRILLPDADPDALEAALRFCYTDSWGGNATLVLRLRRVARLLEMKALEAELHRSIEEDLSASDAVGVMQAAAEEKDTALMAAAVDAALSDPSEAIKSPSLPFLTAESLAALVSHGEFAAPELDIVLACFQWAARKAGTPTPSAALPPPRPEGSPPEEDDAGDDAAATAAGSAAAAASAAGAGRSLAHRTPALTKEQGEAVRAALEPLIVPHLRFPLLSVQDLAKHVKPWGVLTPSEMVQLLTFGFKTRAQRAKTPTVARFLAERRSGHGRTVLIHLWGAGGASGQDSSCARGGAGGYMCVQYVCPDDEELSIYVGAGGYTDASSGTASFSTQGWPNGGRGGYSWNSGGGGGATYVVSRSLGSKVLVGAGGGGGGTAPRSWACGGGGGGGTKDGKVGSKGDGGNQPTPAGEKGVDGNGDGGPGESSGSGSKGADNNGAGGDSASGTRANGGAGGHASFLPDCDLMTRKDARSEEALTGVVGGRTRKAGRGGRASHAKERGQDGLCIIEDEATGKTYEFKFERDKSKGKGTGKVHVWTVDAE</sequence>
<proteinExistence type="predicted"/>
<keyword evidence="14" id="KW-0675">Receptor</keyword>
<feature type="compositionally biased region" description="Gly residues" evidence="16">
    <location>
        <begin position="529"/>
        <end position="544"/>
    </location>
</feature>
<evidence type="ECO:0000256" key="16">
    <source>
        <dbReference type="SAM" id="MobiDB-lite"/>
    </source>
</evidence>
<feature type="compositionally biased region" description="Pro residues" evidence="16">
    <location>
        <begin position="259"/>
        <end position="268"/>
    </location>
</feature>
<evidence type="ECO:0000256" key="9">
    <source>
        <dbReference type="ARBA" id="ARBA00022840"/>
    </source>
</evidence>
<evidence type="ECO:0000256" key="15">
    <source>
        <dbReference type="ARBA" id="ARBA00023180"/>
    </source>
</evidence>
<evidence type="ECO:0000256" key="17">
    <source>
        <dbReference type="SAM" id="SignalP"/>
    </source>
</evidence>
<dbReference type="Gene3D" id="3.30.710.10">
    <property type="entry name" value="Potassium Channel Kv1.1, Chain A"/>
    <property type="match status" value="1"/>
</dbReference>
<name>A0A5A8C2F0_CAFRO</name>
<organism evidence="19 22">
    <name type="scientific">Cafeteria roenbergensis</name>
    <name type="common">Marine flagellate</name>
    <dbReference type="NCBI Taxonomy" id="33653"/>
    <lineage>
        <taxon>Eukaryota</taxon>
        <taxon>Sar</taxon>
        <taxon>Stramenopiles</taxon>
        <taxon>Bigyra</taxon>
        <taxon>Opalozoa</taxon>
        <taxon>Bicosoecida</taxon>
        <taxon>Cafeteriaceae</taxon>
        <taxon>Cafeteria</taxon>
    </lineage>
</organism>
<dbReference type="OrthoDB" id="636773at2759"/>
<keyword evidence="12" id="KW-0829">Tyrosine-protein kinase</keyword>
<dbReference type="EMBL" id="VLTN01000071">
    <property type="protein sequence ID" value="KAA0147163.1"/>
    <property type="molecule type" value="Genomic_DNA"/>
</dbReference>
<evidence type="ECO:0000256" key="11">
    <source>
        <dbReference type="ARBA" id="ARBA00023136"/>
    </source>
</evidence>
<dbReference type="CDD" id="cd18186">
    <property type="entry name" value="BTB_POZ_ZBTB_KLHL-like"/>
    <property type="match status" value="1"/>
</dbReference>
<feature type="signal peptide" evidence="17">
    <location>
        <begin position="1"/>
        <end position="17"/>
    </location>
</feature>
<keyword evidence="11" id="KW-0472">Membrane</keyword>
<gene>
    <name evidence="20" type="ORF">FNF27_00728</name>
    <name evidence="19" type="ORF">FNF29_07535</name>
</gene>
<dbReference type="AlphaFoldDB" id="A0A5A8C2F0"/>
<evidence type="ECO:0000256" key="10">
    <source>
        <dbReference type="ARBA" id="ARBA00022989"/>
    </source>
</evidence>
<dbReference type="SUPFAM" id="SSF54695">
    <property type="entry name" value="POZ domain"/>
    <property type="match status" value="1"/>
</dbReference>
<dbReference type="Pfam" id="PF12810">
    <property type="entry name" value="ALK_LTK_GRD"/>
    <property type="match status" value="1"/>
</dbReference>
<keyword evidence="7" id="KW-0547">Nucleotide-binding</keyword>
<feature type="chain" id="PRO_5033472787" description="receptor protein-tyrosine kinase" evidence="17">
    <location>
        <begin position="18"/>
        <end position="655"/>
    </location>
</feature>
<dbReference type="GO" id="GO:0005886">
    <property type="term" value="C:plasma membrane"/>
    <property type="evidence" value="ECO:0007669"/>
    <property type="project" value="UniProtKB-SubCell"/>
</dbReference>
<comment type="caution">
    <text evidence="19">The sequence shown here is derived from an EMBL/GenBank/DDBJ whole genome shotgun (WGS) entry which is preliminary data.</text>
</comment>
<keyword evidence="15" id="KW-0325">Glycoprotein</keyword>
<evidence type="ECO:0000259" key="18">
    <source>
        <dbReference type="PROSITE" id="PS50097"/>
    </source>
</evidence>
<keyword evidence="5" id="KW-0812">Transmembrane</keyword>
<evidence type="ECO:0000256" key="2">
    <source>
        <dbReference type="ARBA" id="ARBA00011902"/>
    </source>
</evidence>
<dbReference type="PANTHER" id="PTHR45774">
    <property type="entry name" value="BTB/POZ DOMAIN-CONTAINING"/>
    <property type="match status" value="1"/>
</dbReference>
<dbReference type="GO" id="GO:0005524">
    <property type="term" value="F:ATP binding"/>
    <property type="evidence" value="ECO:0007669"/>
    <property type="project" value="UniProtKB-KW"/>
</dbReference>
<feature type="region of interest" description="Disordered" evidence="16">
    <location>
        <begin position="252"/>
        <end position="287"/>
    </location>
</feature>
<evidence type="ECO:0000256" key="8">
    <source>
        <dbReference type="ARBA" id="ARBA00022777"/>
    </source>
</evidence>
<evidence type="ECO:0000313" key="22">
    <source>
        <dbReference type="Proteomes" id="UP000323011"/>
    </source>
</evidence>
<evidence type="ECO:0000256" key="1">
    <source>
        <dbReference type="ARBA" id="ARBA00004251"/>
    </source>
</evidence>
<dbReference type="InterPro" id="IPR000210">
    <property type="entry name" value="BTB/POZ_dom"/>
</dbReference>
<dbReference type="PANTHER" id="PTHR45774:SF3">
    <property type="entry name" value="BTB (POZ) DOMAIN-CONTAINING 2B-RELATED"/>
    <property type="match status" value="1"/>
</dbReference>
<dbReference type="SMART" id="SM00225">
    <property type="entry name" value="BTB"/>
    <property type="match status" value="1"/>
</dbReference>
<evidence type="ECO:0000256" key="12">
    <source>
        <dbReference type="ARBA" id="ARBA00023137"/>
    </source>
</evidence>
<protein>
    <recommendedName>
        <fullName evidence="2">receptor protein-tyrosine kinase</fullName>
        <ecNumber evidence="2">2.7.10.1</ecNumber>
    </recommendedName>
</protein>
<dbReference type="InterPro" id="IPR055163">
    <property type="entry name" value="ALK/LTK-like_GRD"/>
</dbReference>
<feature type="compositionally biased region" description="Low complexity" evidence="16">
    <location>
        <begin position="278"/>
        <end position="287"/>
    </location>
</feature>
<evidence type="ECO:0000256" key="14">
    <source>
        <dbReference type="ARBA" id="ARBA00023170"/>
    </source>
</evidence>
<dbReference type="GO" id="GO:0004714">
    <property type="term" value="F:transmembrane receptor protein tyrosine kinase activity"/>
    <property type="evidence" value="ECO:0007669"/>
    <property type="project" value="UniProtKB-EC"/>
</dbReference>
<dbReference type="Proteomes" id="UP000323011">
    <property type="component" value="Unassembled WGS sequence"/>
</dbReference>
<feature type="region of interest" description="Disordered" evidence="16">
    <location>
        <begin position="496"/>
        <end position="571"/>
    </location>
</feature>
<evidence type="ECO:0000256" key="6">
    <source>
        <dbReference type="ARBA" id="ARBA00022729"/>
    </source>
</evidence>
<reference evidence="21 22" key="1">
    <citation type="submission" date="2019-07" db="EMBL/GenBank/DDBJ databases">
        <title>Genomes of Cafeteria roenbergensis.</title>
        <authorList>
            <person name="Fischer M.G."/>
            <person name="Hackl T."/>
            <person name="Roman M."/>
        </authorList>
    </citation>
    <scope>NUCLEOTIDE SEQUENCE [LARGE SCALE GENOMIC DNA]</scope>
    <source>
        <strain evidence="19 22">BVI</strain>
        <strain evidence="20 21">E4-10P</strain>
    </source>
</reference>
<feature type="domain" description="BTB" evidence="18">
    <location>
        <begin position="75"/>
        <end position="138"/>
    </location>
</feature>
<evidence type="ECO:0000256" key="7">
    <source>
        <dbReference type="ARBA" id="ARBA00022741"/>
    </source>
</evidence>
<evidence type="ECO:0000256" key="3">
    <source>
        <dbReference type="ARBA" id="ARBA00022475"/>
    </source>
</evidence>
<keyword evidence="6 17" id="KW-0732">Signal</keyword>
<dbReference type="EMBL" id="VLTO01000003">
    <property type="protein sequence ID" value="KAA0177558.1"/>
    <property type="molecule type" value="Genomic_DNA"/>
</dbReference>
<feature type="region of interest" description="Disordered" evidence="16">
    <location>
        <begin position="15"/>
        <end position="61"/>
    </location>
</feature>
<keyword evidence="4" id="KW-0808">Transferase</keyword>
<dbReference type="Pfam" id="PF00651">
    <property type="entry name" value="BTB"/>
    <property type="match status" value="1"/>
</dbReference>
<keyword evidence="13" id="KW-1015">Disulfide bond</keyword>
<keyword evidence="9" id="KW-0067">ATP-binding</keyword>
<keyword evidence="3" id="KW-1003">Cell membrane</keyword>
<feature type="compositionally biased region" description="Gly residues" evidence="16">
    <location>
        <begin position="551"/>
        <end position="568"/>
    </location>
</feature>
<comment type="subcellular location">
    <subcellularLocation>
        <location evidence="1">Cell membrane</location>
        <topology evidence="1">Single-pass type I membrane protein</topology>
    </subcellularLocation>
</comment>